<dbReference type="InterPro" id="IPR025676">
    <property type="entry name" value="Clr5_dom"/>
</dbReference>
<accession>A0A093UV87</accession>
<comment type="caution">
    <text evidence="5">The sequence shown here is derived from an EMBL/GenBank/DDBJ whole genome shotgun (WGS) entry which is preliminary data.</text>
</comment>
<evidence type="ECO:0000259" key="4">
    <source>
        <dbReference type="Pfam" id="PF14420"/>
    </source>
</evidence>
<dbReference type="PROSITE" id="PS50088">
    <property type="entry name" value="ANK_REPEAT"/>
    <property type="match status" value="10"/>
</dbReference>
<dbReference type="PANTHER" id="PTHR24123">
    <property type="entry name" value="ANKYRIN REPEAT-CONTAINING"/>
    <property type="match status" value="1"/>
</dbReference>
<dbReference type="SMART" id="SM00248">
    <property type="entry name" value="ANK"/>
    <property type="match status" value="20"/>
</dbReference>
<dbReference type="HOGENOM" id="CLU_008198_0_0_1"/>
<feature type="repeat" description="ANK" evidence="3">
    <location>
        <begin position="685"/>
        <end position="717"/>
    </location>
</feature>
<protein>
    <submittedName>
        <fullName evidence="5">Ankyrin-3</fullName>
    </submittedName>
</protein>
<dbReference type="Gene3D" id="1.25.40.20">
    <property type="entry name" value="Ankyrin repeat-containing domain"/>
    <property type="match status" value="4"/>
</dbReference>
<sequence>MAPKAPRIAEEIWEQHRNEITALYCAPKGTLKKTMQIMEGKYGFQATKNQYTTKFETWGIQKYADRAIWAYVDQKLRKRKLEEGKDSGFIIHERKRTRLEVEKEIARNVTHMSRLQLLQDIPTPAGVQVFTPGAEASSASVALREVCTSNLPSVQLQREIHAVMCKNRQIYKFDTFPAMDNQMTQMLPNSDMLVQSSSQLNSCNSPLFAARSQQIALRNTLDSVMSSILRDSISKKTISLTSYFPPDDIDNDQMLSSHELEGFGTQFALQKLLQYFISLTNNGIILKSQLQKGVEWISTNLKESFLSDLFGRESTVIRTFMRKILPAAVSCGNTKMVECIIEKNIDILNMTNYRNRDGYTEQEECMSIAVTNGDSRMAELLCTAGFSLQIVSHFSSPNSKMLWDTKNLGALRILLSFGADPECFIIDKPRHYPLIDAAKSGGLEAVKMLVKRGSTVNSYVQAYFGTPLQAAVWAGHLEIAEFLIRCGADINALSALTPDDCVDDCVDDCFCSFHRPMYWGMKTPIQIACAKNHVSLAKLLLTHGANVDLTTSFQIERYFKCSHRRDYRYSIHSPHCNEYQLFSALQYTVQNGNIDLVRLLLSNRANPDSRAFPVWEDTPLQLSIRLGYTEIARILIEHGANVNASPAWYNGRTALQAAAESGNIQLAQMLLRKKADVNAPPGYERGRTALQAAIKKGHLSIAHFLCLSGANINANHASIQGFAAIRAAAEIGDLSLINDLVRQGADIRNAAAGHIAVLASIFHGNLLMLKSFIEHGAPINGNGKGDDIPPIVASAMFGWIDGVSYLLDNGADVNSYYYENKVNDSINSLDWSIINHDVGMVTLLLKRGANIYCPFAKTPYNSSLCLALDNSCSMRIIDKLINESVKRDPFALNLEVLATAVCNERDDDGGTRTGAILNAISNLPKALYMDQVRKAWNKLSECRSYLFGSRNRNAKLAEQVIRLLLQAGADINARHPWIGCTLLQTAVYRVNIDIAKFLIEEGADIQGLTSNSIGTPLQIAIRYNEIDFAYFLLERGADVNAPPAENSIGTALQAAVSNGNKTLVLNLLERGAEVNVPSAGNYGVTALHEAANRGNIGIAIDLLQHGAHVSEPASPKNSRTAIDGAAEHGQEDMLQLLLNHYDGSEDLKVVCDRAATYATEEGHFEIASWLRRYPDSSTE</sequence>
<dbReference type="PRINTS" id="PR01415">
    <property type="entry name" value="ANKYRIN"/>
</dbReference>
<dbReference type="Pfam" id="PF12796">
    <property type="entry name" value="Ank_2"/>
    <property type="match status" value="5"/>
</dbReference>
<gene>
    <name evidence="5" type="ORF">GQ26_0560190</name>
</gene>
<reference evidence="5" key="1">
    <citation type="journal article" date="2014" name="PLoS Genet.">
        <title>Signature Gene Expression Reveals Novel Clues to the Molecular Mechanisms of Dimorphic Transition in Penicillium marneffei.</title>
        <authorList>
            <person name="Yang E."/>
            <person name="Wang G."/>
            <person name="Cai J."/>
            <person name="Woo P.C."/>
            <person name="Lau S.K."/>
            <person name="Yuen K.-Y."/>
            <person name="Chow W.-N."/>
            <person name="Lin X."/>
        </authorList>
    </citation>
    <scope>NUCLEOTIDE SEQUENCE [LARGE SCALE GENOMIC DNA]</scope>
    <source>
        <strain evidence="5">PM1</strain>
    </source>
</reference>
<dbReference type="Pfam" id="PF14420">
    <property type="entry name" value="Clr5"/>
    <property type="match status" value="1"/>
</dbReference>
<feature type="repeat" description="ANK" evidence="3">
    <location>
        <begin position="1050"/>
        <end position="1079"/>
    </location>
</feature>
<proteinExistence type="predicted"/>
<dbReference type="SUPFAM" id="SSF48403">
    <property type="entry name" value="Ankyrin repeat"/>
    <property type="match status" value="3"/>
</dbReference>
<name>A0A093UV87_TALMA</name>
<dbReference type="PROSITE" id="PS50297">
    <property type="entry name" value="ANK_REP_REGION"/>
    <property type="match status" value="8"/>
</dbReference>
<feature type="repeat" description="ANK" evidence="3">
    <location>
        <begin position="615"/>
        <end position="647"/>
    </location>
</feature>
<feature type="repeat" description="ANK" evidence="3">
    <location>
        <begin position="978"/>
        <end position="1010"/>
    </location>
</feature>
<organism evidence="5">
    <name type="scientific">Talaromyces marneffei PM1</name>
    <dbReference type="NCBI Taxonomy" id="1077442"/>
    <lineage>
        <taxon>Eukaryota</taxon>
        <taxon>Fungi</taxon>
        <taxon>Dikarya</taxon>
        <taxon>Ascomycota</taxon>
        <taxon>Pezizomycotina</taxon>
        <taxon>Eurotiomycetes</taxon>
        <taxon>Eurotiomycetidae</taxon>
        <taxon>Eurotiales</taxon>
        <taxon>Trichocomaceae</taxon>
        <taxon>Talaromyces</taxon>
        <taxon>Talaromyces sect. Talaromyces</taxon>
    </lineage>
</organism>
<evidence type="ECO:0000256" key="3">
    <source>
        <dbReference type="PROSITE-ProRule" id="PRU00023"/>
    </source>
</evidence>
<feature type="domain" description="Clr5" evidence="4">
    <location>
        <begin position="10"/>
        <end position="62"/>
    </location>
</feature>
<dbReference type="PANTHER" id="PTHR24123:SF33">
    <property type="entry name" value="PROTEIN HOS4"/>
    <property type="match status" value="1"/>
</dbReference>
<feature type="repeat" description="ANK" evidence="3">
    <location>
        <begin position="466"/>
        <end position="495"/>
    </location>
</feature>
<feature type="repeat" description="ANK" evidence="3">
    <location>
        <begin position="1015"/>
        <end position="1044"/>
    </location>
</feature>
<dbReference type="AlphaFoldDB" id="A0A093UV87"/>
<feature type="repeat" description="ANK" evidence="3">
    <location>
        <begin position="1082"/>
        <end position="1114"/>
    </location>
</feature>
<dbReference type="eggNOG" id="KOG4177">
    <property type="taxonomic scope" value="Eukaryota"/>
</dbReference>
<feature type="repeat" description="ANK" evidence="3">
    <location>
        <begin position="520"/>
        <end position="552"/>
    </location>
</feature>
<dbReference type="InterPro" id="IPR002110">
    <property type="entry name" value="Ankyrin_rpt"/>
</dbReference>
<dbReference type="InterPro" id="IPR036770">
    <property type="entry name" value="Ankyrin_rpt-contain_sf"/>
</dbReference>
<evidence type="ECO:0000313" key="5">
    <source>
        <dbReference type="EMBL" id="KFX41634.1"/>
    </source>
</evidence>
<keyword evidence="1" id="KW-0677">Repeat</keyword>
<dbReference type="EMBL" id="JPOX01000056">
    <property type="protein sequence ID" value="KFX41634.1"/>
    <property type="molecule type" value="Genomic_DNA"/>
</dbReference>
<feature type="repeat" description="ANK" evidence="3">
    <location>
        <begin position="650"/>
        <end position="682"/>
    </location>
</feature>
<evidence type="ECO:0000256" key="2">
    <source>
        <dbReference type="ARBA" id="ARBA00023043"/>
    </source>
</evidence>
<keyword evidence="2 3" id="KW-0040">ANK repeat</keyword>
<feature type="repeat" description="ANK" evidence="3">
    <location>
        <begin position="720"/>
        <end position="752"/>
    </location>
</feature>
<dbReference type="InterPro" id="IPR051165">
    <property type="entry name" value="Multifunctional_ANK_Repeat"/>
</dbReference>
<dbReference type="Pfam" id="PF00023">
    <property type="entry name" value="Ank"/>
    <property type="match status" value="1"/>
</dbReference>
<evidence type="ECO:0000256" key="1">
    <source>
        <dbReference type="ARBA" id="ARBA00022737"/>
    </source>
</evidence>